<organism evidence="1 2">
    <name type="scientific">Trichinella britovi</name>
    <name type="common">Parasitic roundworm</name>
    <dbReference type="NCBI Taxonomy" id="45882"/>
    <lineage>
        <taxon>Eukaryota</taxon>
        <taxon>Metazoa</taxon>
        <taxon>Ecdysozoa</taxon>
        <taxon>Nematoda</taxon>
        <taxon>Enoplea</taxon>
        <taxon>Dorylaimia</taxon>
        <taxon>Trichinellida</taxon>
        <taxon>Trichinellidae</taxon>
        <taxon>Trichinella</taxon>
    </lineage>
</organism>
<reference evidence="1 2" key="1">
    <citation type="submission" date="2015-01" db="EMBL/GenBank/DDBJ databases">
        <title>Evolution of Trichinella species and genotypes.</title>
        <authorList>
            <person name="Korhonen P.K."/>
            <person name="Edoardo P."/>
            <person name="Giuseppe L.R."/>
            <person name="Gasser R.B."/>
        </authorList>
    </citation>
    <scope>NUCLEOTIDE SEQUENCE [LARGE SCALE GENOMIC DNA]</scope>
    <source>
        <strain evidence="1">ISS120</strain>
    </source>
</reference>
<proteinExistence type="predicted"/>
<evidence type="ECO:0000313" key="1">
    <source>
        <dbReference type="EMBL" id="KRY02780.1"/>
    </source>
</evidence>
<name>A0A0V0YRR0_TRIBR</name>
<feature type="non-terminal residue" evidence="1">
    <location>
        <position position="1"/>
    </location>
</feature>
<comment type="caution">
    <text evidence="1">The sequence shown here is derived from an EMBL/GenBank/DDBJ whole genome shotgun (WGS) entry which is preliminary data.</text>
</comment>
<dbReference type="Proteomes" id="UP000054653">
    <property type="component" value="Unassembled WGS sequence"/>
</dbReference>
<protein>
    <submittedName>
        <fullName evidence="1">Uncharacterized protein</fullName>
    </submittedName>
</protein>
<gene>
    <name evidence="1" type="ORF">T03_12615</name>
</gene>
<evidence type="ECO:0000313" key="2">
    <source>
        <dbReference type="Proteomes" id="UP000054653"/>
    </source>
</evidence>
<sequence>LINLICDILNGDEREVRFHPNQLRSNTQLQPEHLNLLIPELKGNRHWNI</sequence>
<feature type="non-terminal residue" evidence="1">
    <location>
        <position position="49"/>
    </location>
</feature>
<keyword evidence="2" id="KW-1185">Reference proteome</keyword>
<dbReference type="EMBL" id="JYDI01007168">
    <property type="protein sequence ID" value="KRY02780.1"/>
    <property type="molecule type" value="Genomic_DNA"/>
</dbReference>
<dbReference type="AlphaFoldDB" id="A0A0V0YRR0"/>
<accession>A0A0V0YRR0</accession>